<organism evidence="1 2">
    <name type="scientific">Brevibacillus brevis (strain 47 / JCM 6285 / NBRC 100599)</name>
    <dbReference type="NCBI Taxonomy" id="358681"/>
    <lineage>
        <taxon>Bacteria</taxon>
        <taxon>Bacillati</taxon>
        <taxon>Bacillota</taxon>
        <taxon>Bacilli</taxon>
        <taxon>Bacillales</taxon>
        <taxon>Paenibacillaceae</taxon>
        <taxon>Brevibacillus</taxon>
    </lineage>
</organism>
<name>C0ZB61_BREBN</name>
<dbReference type="KEGG" id="bbe:BBR47_20430"/>
<reference evidence="1 2" key="1">
    <citation type="submission" date="2005-03" db="EMBL/GenBank/DDBJ databases">
        <title>Brevibacillus brevis strain 47, complete genome.</title>
        <authorList>
            <person name="Hosoyama A."/>
            <person name="Yamada R."/>
            <person name="Hongo Y."/>
            <person name="Terui Y."/>
            <person name="Ankai A."/>
            <person name="Masuyama W."/>
            <person name="Sekiguchi M."/>
            <person name="Takeda T."/>
            <person name="Asano K."/>
            <person name="Ohji S."/>
            <person name="Ichikawa N."/>
            <person name="Narita S."/>
            <person name="Aoki N."/>
            <person name="Miura H."/>
            <person name="Matsushita S."/>
            <person name="Sekigawa T."/>
            <person name="Yamagata H."/>
            <person name="Yoshikawa H."/>
            <person name="Udaka S."/>
            <person name="Tanikawa S."/>
            <person name="Fujita N."/>
        </authorList>
    </citation>
    <scope>NUCLEOTIDE SEQUENCE [LARGE SCALE GENOMIC DNA]</scope>
    <source>
        <strain evidence="2">47 / JCM 6285 / NBRC 100599</strain>
    </source>
</reference>
<keyword evidence="2" id="KW-1185">Reference proteome</keyword>
<protein>
    <submittedName>
        <fullName evidence="1">Uncharacterized protein</fullName>
    </submittedName>
</protein>
<proteinExistence type="predicted"/>
<dbReference type="STRING" id="358681.BBR47_20430"/>
<sequence length="40" mass="4622">MEIPPKNSSMTGILFISYEKKREQVILASLVFGVWFVYAK</sequence>
<dbReference type="EMBL" id="AP008955">
    <property type="protein sequence ID" value="BAH43020.1"/>
    <property type="molecule type" value="Genomic_DNA"/>
</dbReference>
<dbReference type="Proteomes" id="UP000001877">
    <property type="component" value="Chromosome"/>
</dbReference>
<accession>C0ZB61</accession>
<dbReference type="HOGENOM" id="CLU_3285946_0_0_9"/>
<gene>
    <name evidence="1" type="ordered locus">BBR47_20430</name>
</gene>
<evidence type="ECO:0000313" key="2">
    <source>
        <dbReference type="Proteomes" id="UP000001877"/>
    </source>
</evidence>
<evidence type="ECO:0000313" key="1">
    <source>
        <dbReference type="EMBL" id="BAH43020.1"/>
    </source>
</evidence>
<dbReference type="AlphaFoldDB" id="C0ZB61"/>